<organism evidence="1 2">
    <name type="scientific">Citrus x changshan-huyou</name>
    <dbReference type="NCBI Taxonomy" id="2935761"/>
    <lineage>
        <taxon>Eukaryota</taxon>
        <taxon>Viridiplantae</taxon>
        <taxon>Streptophyta</taxon>
        <taxon>Embryophyta</taxon>
        <taxon>Tracheophyta</taxon>
        <taxon>Spermatophyta</taxon>
        <taxon>Magnoliopsida</taxon>
        <taxon>eudicotyledons</taxon>
        <taxon>Gunneridae</taxon>
        <taxon>Pentapetalae</taxon>
        <taxon>rosids</taxon>
        <taxon>malvids</taxon>
        <taxon>Sapindales</taxon>
        <taxon>Rutaceae</taxon>
        <taxon>Aurantioideae</taxon>
        <taxon>Citrus</taxon>
    </lineage>
</organism>
<gene>
    <name evidence="1" type="ORF">WN944_020961</name>
</gene>
<dbReference type="EMBL" id="JBCGBO010000001">
    <property type="protein sequence ID" value="KAK9228015.1"/>
    <property type="molecule type" value="Genomic_DNA"/>
</dbReference>
<proteinExistence type="predicted"/>
<keyword evidence="2" id="KW-1185">Reference proteome</keyword>
<comment type="caution">
    <text evidence="1">The sequence shown here is derived from an EMBL/GenBank/DDBJ whole genome shotgun (WGS) entry which is preliminary data.</text>
</comment>
<evidence type="ECO:0000313" key="2">
    <source>
        <dbReference type="Proteomes" id="UP001428341"/>
    </source>
</evidence>
<dbReference type="AlphaFoldDB" id="A0AAP0QZC3"/>
<accession>A0AAP0QZC3</accession>
<dbReference type="Proteomes" id="UP001428341">
    <property type="component" value="Unassembled WGS sequence"/>
</dbReference>
<evidence type="ECO:0000313" key="1">
    <source>
        <dbReference type="EMBL" id="KAK9228015.1"/>
    </source>
</evidence>
<name>A0AAP0QZC3_9ROSI</name>
<sequence length="79" mass="8542">MELDLNIALPLDEQQLCQASQVLTQVQASNVGSSSDPKKGPEFARALAKKAGVYNKVKGLSVPEPKLNRLDKIAPNLQQ</sequence>
<reference evidence="1 2" key="1">
    <citation type="submission" date="2024-05" db="EMBL/GenBank/DDBJ databases">
        <title>Haplotype-resolved chromosome-level genome assembly of Huyou (Citrus changshanensis).</title>
        <authorList>
            <person name="Miao C."/>
            <person name="Chen W."/>
            <person name="Wu Y."/>
            <person name="Wang L."/>
            <person name="Zhao S."/>
            <person name="Grierson D."/>
            <person name="Xu C."/>
            <person name="Chen K."/>
        </authorList>
    </citation>
    <scope>NUCLEOTIDE SEQUENCE [LARGE SCALE GENOMIC DNA]</scope>
    <source>
        <strain evidence="1">01-14</strain>
        <tissue evidence="1">Leaf</tissue>
    </source>
</reference>
<protein>
    <submittedName>
        <fullName evidence="1">Uncharacterized protein</fullName>
    </submittedName>
</protein>